<keyword evidence="3" id="KW-0406">Ion transport</keyword>
<dbReference type="PANTHER" id="PTHR43833">
    <property type="entry name" value="POTASSIUM CHANNEL PROTEIN 2-RELATED-RELATED"/>
    <property type="match status" value="1"/>
</dbReference>
<dbReference type="Proteomes" id="UP000184520">
    <property type="component" value="Unassembled WGS sequence"/>
</dbReference>
<dbReference type="EMBL" id="FQWD01000002">
    <property type="protein sequence ID" value="SHG08374.1"/>
    <property type="molecule type" value="Genomic_DNA"/>
</dbReference>
<dbReference type="RefSeq" id="WP_175555768.1">
    <property type="nucleotide sequence ID" value="NZ_FQWD01000002.1"/>
</dbReference>
<keyword evidence="3" id="KW-0813">Transport</keyword>
<dbReference type="GO" id="GO:0034220">
    <property type="term" value="P:monoatomic ion transmembrane transport"/>
    <property type="evidence" value="ECO:0007669"/>
    <property type="project" value="UniProtKB-KW"/>
</dbReference>
<keyword evidence="1" id="KW-0812">Transmembrane</keyword>
<keyword evidence="3" id="KW-0407">Ion channel</keyword>
<dbReference type="Pfam" id="PF07885">
    <property type="entry name" value="Ion_trans_2"/>
    <property type="match status" value="1"/>
</dbReference>
<protein>
    <submittedName>
        <fullName evidence="3">Voltage-gated potassium channel</fullName>
    </submittedName>
</protein>
<evidence type="ECO:0000256" key="1">
    <source>
        <dbReference type="SAM" id="Phobius"/>
    </source>
</evidence>
<sequence>MLHYFAESKWYTIVLASLFYAVTSWLLLWAAEEQSLTGSIDFLYWLAVTGSTVGYGDLSPQTDAGKLIVAFYVIPLGLSIFAMVIGRIAAFVGNQWRKGLMGLSTLSVTNHILVIGWNEQRTLLLLKLLLQERESLPERPDIVLCVRADITNPMPGQVEFVKVESFNRDEDMDKACIAEASTILIDNPQDDLTLTTALYCSQKNPSAHQVAYFADESLVGLLQQHCPQVECTPSVAVEMLAKAAFDPGSSTLHHDLLSVDDDGQAQFSLSLPASNDAMPYQQLFFAFKRHYDATLIGYAPSGRTQDVTLNPSLDTLIAPQDKLYYIAKQRITDIDWQAITESDNV</sequence>
<evidence type="ECO:0000259" key="2">
    <source>
        <dbReference type="Pfam" id="PF07885"/>
    </source>
</evidence>
<evidence type="ECO:0000313" key="4">
    <source>
        <dbReference type="Proteomes" id="UP000184520"/>
    </source>
</evidence>
<feature type="domain" description="Potassium channel" evidence="2">
    <location>
        <begin position="18"/>
        <end position="92"/>
    </location>
</feature>
<proteinExistence type="predicted"/>
<feature type="transmembrane region" description="Helical" evidence="1">
    <location>
        <begin position="70"/>
        <end position="93"/>
    </location>
</feature>
<dbReference type="InterPro" id="IPR013099">
    <property type="entry name" value="K_chnl_dom"/>
</dbReference>
<reference evidence="4" key="1">
    <citation type="submission" date="2016-11" db="EMBL/GenBank/DDBJ databases">
        <authorList>
            <person name="Varghese N."/>
            <person name="Submissions S."/>
        </authorList>
    </citation>
    <scope>NUCLEOTIDE SEQUENCE [LARGE SCALE GENOMIC DNA]</scope>
    <source>
        <strain evidence="4">CGMCC 1.8995</strain>
    </source>
</reference>
<keyword evidence="1" id="KW-1133">Transmembrane helix</keyword>
<dbReference type="Gene3D" id="3.40.50.720">
    <property type="entry name" value="NAD(P)-binding Rossmann-like Domain"/>
    <property type="match status" value="1"/>
</dbReference>
<dbReference type="STRING" id="634436.SAMN05216361_1215"/>
<name>A0A1M5GXD4_9ALTE</name>
<dbReference type="SUPFAM" id="SSF81324">
    <property type="entry name" value="Voltage-gated potassium channels"/>
    <property type="match status" value="1"/>
</dbReference>
<gene>
    <name evidence="3" type="ORF">SAMN05216361_1215</name>
</gene>
<dbReference type="InterPro" id="IPR050721">
    <property type="entry name" value="Trk_Ktr_HKT_K-transport"/>
</dbReference>
<keyword evidence="1" id="KW-0472">Membrane</keyword>
<dbReference type="InterPro" id="IPR036291">
    <property type="entry name" value="NAD(P)-bd_dom_sf"/>
</dbReference>
<keyword evidence="4" id="KW-1185">Reference proteome</keyword>
<organism evidence="3 4">
    <name type="scientific">Marisediminitalea aggregata</name>
    <dbReference type="NCBI Taxonomy" id="634436"/>
    <lineage>
        <taxon>Bacteria</taxon>
        <taxon>Pseudomonadati</taxon>
        <taxon>Pseudomonadota</taxon>
        <taxon>Gammaproteobacteria</taxon>
        <taxon>Alteromonadales</taxon>
        <taxon>Alteromonadaceae</taxon>
        <taxon>Marisediminitalea</taxon>
    </lineage>
</organism>
<dbReference type="PANTHER" id="PTHR43833:SF9">
    <property type="entry name" value="POTASSIUM CHANNEL PROTEIN YUGO-RELATED"/>
    <property type="match status" value="1"/>
</dbReference>
<accession>A0A1M5GXD4</accession>
<feature type="transmembrane region" description="Helical" evidence="1">
    <location>
        <begin position="42"/>
        <end position="58"/>
    </location>
</feature>
<dbReference type="SUPFAM" id="SSF51735">
    <property type="entry name" value="NAD(P)-binding Rossmann-fold domains"/>
    <property type="match status" value="1"/>
</dbReference>
<dbReference type="Gene3D" id="1.10.287.70">
    <property type="match status" value="1"/>
</dbReference>
<feature type="transmembrane region" description="Helical" evidence="1">
    <location>
        <begin position="12"/>
        <end position="30"/>
    </location>
</feature>
<evidence type="ECO:0000313" key="3">
    <source>
        <dbReference type="EMBL" id="SHG08374.1"/>
    </source>
</evidence>
<dbReference type="AlphaFoldDB" id="A0A1M5GXD4"/>